<feature type="transmembrane region" description="Helical" evidence="1">
    <location>
        <begin position="81"/>
        <end position="109"/>
    </location>
</feature>
<proteinExistence type="predicted"/>
<evidence type="ECO:0000256" key="1">
    <source>
        <dbReference type="SAM" id="Phobius"/>
    </source>
</evidence>
<evidence type="ECO:0000313" key="3">
    <source>
        <dbReference type="Proteomes" id="UP000054007"/>
    </source>
</evidence>
<keyword evidence="1" id="KW-0812">Transmembrane</keyword>
<accession>A0A0D7B776</accession>
<dbReference type="GO" id="GO:1905897">
    <property type="term" value="P:regulation of response to endoplasmic reticulum stress"/>
    <property type="evidence" value="ECO:0007669"/>
    <property type="project" value="TreeGrafter"/>
</dbReference>
<reference evidence="2 3" key="1">
    <citation type="journal article" date="2015" name="Fungal Genet. Biol.">
        <title>Evolution of novel wood decay mechanisms in Agaricales revealed by the genome sequences of Fistulina hepatica and Cylindrobasidium torrendii.</title>
        <authorList>
            <person name="Floudas D."/>
            <person name="Held B.W."/>
            <person name="Riley R."/>
            <person name="Nagy L.G."/>
            <person name="Koehler G."/>
            <person name="Ransdell A.S."/>
            <person name="Younus H."/>
            <person name="Chow J."/>
            <person name="Chiniquy J."/>
            <person name="Lipzen A."/>
            <person name="Tritt A."/>
            <person name="Sun H."/>
            <person name="Haridas S."/>
            <person name="LaButti K."/>
            <person name="Ohm R.A."/>
            <person name="Kues U."/>
            <person name="Blanchette R.A."/>
            <person name="Grigoriev I.V."/>
            <person name="Minto R.E."/>
            <person name="Hibbett D.S."/>
        </authorList>
    </citation>
    <scope>NUCLEOTIDE SEQUENCE [LARGE SCALE GENOMIC DNA]</scope>
    <source>
        <strain evidence="2 3">FP15055 ss-10</strain>
    </source>
</reference>
<evidence type="ECO:0000313" key="2">
    <source>
        <dbReference type="EMBL" id="KIY66327.1"/>
    </source>
</evidence>
<sequence>MLLYSTALFLVFWTIIHLLVRQYSKNNSNAILPTLANPRSRKTNISVQYLHLKVETTTWNALHDSLASAILKRRYQRYKSFLHAFYDAGILVGVLGMFCALGLIFYTLFSAMQTAFLATVSSPSPRNLLKRATSAAIEQSSNYIVQPIIPGVTVPLSHFFPIVASLLFGQVIHEAGHAIAGAVESLPMQSCGLSLLAFLPSAFVAFPSHAIGALDPRSRARVIAAGAWHNAVLWLALLGIGWLKLSYHILTLVAYEDISNAGRVVVSVGAQSSLKGYLSPGAVITALDDTSLSGGGEPWTEYLTTPVVPVSTGWCTPSRAFFDAPKTCCLPRASISLDSCFKSISGSDRACIDAVPLLTSSNKTTRCQSDAECGDDGTCIRPDENAKLLRITMLEYIRGEDPEIILWRGDKEEIWETVTVDILRPRLQIFPSWLPGVVFLFESYMQTITLSLFLLNLLPLPFLDGSQFLYTLLELGWRPPAYDMAAEALDVDALERGNTRDL</sequence>
<dbReference type="GO" id="GO:0005737">
    <property type="term" value="C:cytoplasm"/>
    <property type="evidence" value="ECO:0007669"/>
    <property type="project" value="TreeGrafter"/>
</dbReference>
<keyword evidence="1" id="KW-1133">Transmembrane helix</keyword>
<protein>
    <recommendedName>
        <fullName evidence="4">Endopeptidase S2P</fullName>
    </recommendedName>
</protein>
<dbReference type="EMBL" id="KN880558">
    <property type="protein sequence ID" value="KIY66327.1"/>
    <property type="molecule type" value="Genomic_DNA"/>
</dbReference>
<dbReference type="OrthoDB" id="7694678at2759"/>
<gene>
    <name evidence="2" type="ORF">CYLTODRAFT_491571</name>
</gene>
<dbReference type="Proteomes" id="UP000054007">
    <property type="component" value="Unassembled WGS sequence"/>
</dbReference>
<organism evidence="2 3">
    <name type="scientific">Cylindrobasidium torrendii FP15055 ss-10</name>
    <dbReference type="NCBI Taxonomy" id="1314674"/>
    <lineage>
        <taxon>Eukaryota</taxon>
        <taxon>Fungi</taxon>
        <taxon>Dikarya</taxon>
        <taxon>Basidiomycota</taxon>
        <taxon>Agaricomycotina</taxon>
        <taxon>Agaricomycetes</taxon>
        <taxon>Agaricomycetidae</taxon>
        <taxon>Agaricales</taxon>
        <taxon>Marasmiineae</taxon>
        <taxon>Physalacriaceae</taxon>
        <taxon>Cylindrobasidium</taxon>
    </lineage>
</organism>
<keyword evidence="1" id="KW-0472">Membrane</keyword>
<feature type="transmembrane region" description="Helical" evidence="1">
    <location>
        <begin position="231"/>
        <end position="255"/>
    </location>
</feature>
<dbReference type="STRING" id="1314674.A0A0D7B776"/>
<dbReference type="GO" id="GO:0004222">
    <property type="term" value="F:metalloendopeptidase activity"/>
    <property type="evidence" value="ECO:0007669"/>
    <property type="project" value="InterPro"/>
</dbReference>
<feature type="transmembrane region" description="Helical" evidence="1">
    <location>
        <begin position="148"/>
        <end position="169"/>
    </location>
</feature>
<dbReference type="GO" id="GO:0016020">
    <property type="term" value="C:membrane"/>
    <property type="evidence" value="ECO:0007669"/>
    <property type="project" value="InterPro"/>
</dbReference>
<dbReference type="PANTHER" id="PTHR13325">
    <property type="entry name" value="PROTEASE M50 MEMBRANE-BOUND TRANSCRIPTION FACTOR SITE 2 PROTEASE"/>
    <property type="match status" value="1"/>
</dbReference>
<feature type="transmembrane region" description="Helical" evidence="1">
    <location>
        <begin position="190"/>
        <end position="211"/>
    </location>
</feature>
<feature type="transmembrane region" description="Helical" evidence="1">
    <location>
        <begin position="6"/>
        <end position="23"/>
    </location>
</feature>
<evidence type="ECO:0008006" key="4">
    <source>
        <dbReference type="Google" id="ProtNLM"/>
    </source>
</evidence>
<dbReference type="PRINTS" id="PR01000">
    <property type="entry name" value="SREBPS2PTASE"/>
</dbReference>
<dbReference type="GO" id="GO:0031293">
    <property type="term" value="P:membrane protein intracellular domain proteolysis"/>
    <property type="evidence" value="ECO:0007669"/>
    <property type="project" value="TreeGrafter"/>
</dbReference>
<name>A0A0D7B776_9AGAR</name>
<dbReference type="PANTHER" id="PTHR13325:SF3">
    <property type="entry name" value="MEMBRANE-BOUND TRANSCRIPTION FACTOR SITE-2 PROTEASE"/>
    <property type="match status" value="1"/>
</dbReference>
<dbReference type="InterPro" id="IPR001193">
    <property type="entry name" value="MBTPS2"/>
</dbReference>
<dbReference type="AlphaFoldDB" id="A0A0D7B776"/>
<keyword evidence="3" id="KW-1185">Reference proteome</keyword>